<evidence type="ECO:0000256" key="6">
    <source>
        <dbReference type="ARBA" id="ARBA00022989"/>
    </source>
</evidence>
<dbReference type="InterPro" id="IPR045863">
    <property type="entry name" value="CorA_TM1_TM2"/>
</dbReference>
<reference evidence="9 10" key="1">
    <citation type="submission" date="2022-03" db="EMBL/GenBank/DDBJ databases">
        <title>Complete genome sequence of Lysobacter capsici VKM B-2533 and Lysobacter gummosus 10.1.1, promising sources of lytic agents.</title>
        <authorList>
            <person name="Tarlachkov S.V."/>
            <person name="Kudryakova I.V."/>
            <person name="Afoshin A.S."/>
            <person name="Leontyevskaya E.A."/>
            <person name="Leontyevskaya N.V."/>
        </authorList>
    </citation>
    <scope>NUCLEOTIDE SEQUENCE [LARGE SCALE GENOMIC DNA]</scope>
    <source>
        <strain evidence="9 10">10.1.1</strain>
    </source>
</reference>
<evidence type="ECO:0000256" key="3">
    <source>
        <dbReference type="ARBA" id="ARBA00022448"/>
    </source>
</evidence>
<dbReference type="Gene3D" id="1.20.58.340">
    <property type="entry name" value="Magnesium transport protein CorA, transmembrane region"/>
    <property type="match status" value="2"/>
</dbReference>
<evidence type="ECO:0000256" key="5">
    <source>
        <dbReference type="ARBA" id="ARBA00022692"/>
    </source>
</evidence>
<dbReference type="PANTHER" id="PTHR46494">
    <property type="entry name" value="CORA FAMILY METAL ION TRANSPORTER (EUROFUNG)"/>
    <property type="match status" value="1"/>
</dbReference>
<keyword evidence="8" id="KW-0460">Magnesium</keyword>
<dbReference type="NCBIfam" id="TIGR00383">
    <property type="entry name" value="corA"/>
    <property type="match status" value="1"/>
</dbReference>
<evidence type="ECO:0000256" key="2">
    <source>
        <dbReference type="ARBA" id="ARBA00009765"/>
    </source>
</evidence>
<dbReference type="SUPFAM" id="SSF144083">
    <property type="entry name" value="Magnesium transport protein CorA, transmembrane region"/>
    <property type="match status" value="1"/>
</dbReference>
<dbReference type="InterPro" id="IPR045861">
    <property type="entry name" value="CorA_cytoplasmic_dom"/>
</dbReference>
<keyword evidence="5 8" id="KW-0812">Transmembrane</keyword>
<keyword evidence="4 8" id="KW-1003">Cell membrane</keyword>
<keyword evidence="10" id="KW-1185">Reference proteome</keyword>
<keyword evidence="3 8" id="KW-0813">Transport</keyword>
<proteinExistence type="inferred from homology"/>
<protein>
    <recommendedName>
        <fullName evidence="8">Magnesium transport protein CorA</fullName>
    </recommendedName>
</protein>
<feature type="transmembrane region" description="Helical" evidence="8">
    <location>
        <begin position="273"/>
        <end position="292"/>
    </location>
</feature>
<dbReference type="CDD" id="cd12830">
    <property type="entry name" value="MtCorA-like"/>
    <property type="match status" value="1"/>
</dbReference>
<dbReference type="InterPro" id="IPR002523">
    <property type="entry name" value="MgTranspt_CorA/ZnTranspt_ZntB"/>
</dbReference>
<keyword evidence="6 8" id="KW-1133">Transmembrane helix</keyword>
<sequence length="330" mass="37027">MSDPSLPQCVINCAAYGRDGTRRDISLDAISDVLAVDDGSFVWVGLYEPDEGILDKLQEEFCLHDLAVEDAHNAHQRPKIESYGNSLFIAIHTAQKIDNRIRFGETHMFVGPRYLVTVRHGASISYKSARARMEREPDLLEHGPGAALYAVFDSVVDNFMPIVEGFTQELNELEKDIFAEDFSKETVQELYDLKRELTRLRMAVAPLQDILGQLTRSRGGLIDEEIQLYFRDVLDHAVRINETTDTLREMLTAAVGVNLSLVTVRQGEVVKRLGAWAALLAAPTLVASWYGMNFVHMPELPGQWSYAVLIGVVITACVVLYIGFKRAKWL</sequence>
<gene>
    <name evidence="8 9" type="primary">corA</name>
    <name evidence="9" type="ORF">MOV92_16860</name>
</gene>
<name>A0ABY3X6F8_9GAMM</name>
<evidence type="ECO:0000256" key="7">
    <source>
        <dbReference type="ARBA" id="ARBA00023136"/>
    </source>
</evidence>
<dbReference type="Proteomes" id="UP000829194">
    <property type="component" value="Chromosome"/>
</dbReference>
<comment type="similarity">
    <text evidence="2 8">Belongs to the CorA metal ion transporter (MIT) (TC 1.A.35) family.</text>
</comment>
<comment type="function">
    <text evidence="8">Mediates influx of magnesium ions.</text>
</comment>
<dbReference type="SUPFAM" id="SSF143865">
    <property type="entry name" value="CorA soluble domain-like"/>
    <property type="match status" value="1"/>
</dbReference>
<evidence type="ECO:0000256" key="4">
    <source>
        <dbReference type="ARBA" id="ARBA00022475"/>
    </source>
</evidence>
<keyword evidence="7 8" id="KW-0472">Membrane</keyword>
<dbReference type="InterPro" id="IPR004488">
    <property type="entry name" value="Mg/Co-transport_prot_CorA"/>
</dbReference>
<dbReference type="RefSeq" id="WP_057943792.1">
    <property type="nucleotide sequence ID" value="NZ_CP011131.1"/>
</dbReference>
<comment type="subcellular location">
    <subcellularLocation>
        <location evidence="1">Cell membrane</location>
        <topology evidence="1">Multi-pass membrane protein</topology>
    </subcellularLocation>
    <subcellularLocation>
        <location evidence="8">Membrane</location>
        <topology evidence="8">Multi-pass membrane protein</topology>
    </subcellularLocation>
</comment>
<dbReference type="Pfam" id="PF01544">
    <property type="entry name" value="CorA"/>
    <property type="match status" value="1"/>
</dbReference>
<evidence type="ECO:0000256" key="1">
    <source>
        <dbReference type="ARBA" id="ARBA00004651"/>
    </source>
</evidence>
<organism evidence="9 10">
    <name type="scientific">Lysobacter gummosus</name>
    <dbReference type="NCBI Taxonomy" id="262324"/>
    <lineage>
        <taxon>Bacteria</taxon>
        <taxon>Pseudomonadati</taxon>
        <taxon>Pseudomonadota</taxon>
        <taxon>Gammaproteobacteria</taxon>
        <taxon>Lysobacterales</taxon>
        <taxon>Lysobacteraceae</taxon>
        <taxon>Lysobacter</taxon>
    </lineage>
</organism>
<dbReference type="EMBL" id="CP093547">
    <property type="protein sequence ID" value="UNP28158.1"/>
    <property type="molecule type" value="Genomic_DNA"/>
</dbReference>
<dbReference type="PANTHER" id="PTHR46494:SF1">
    <property type="entry name" value="CORA FAMILY METAL ION TRANSPORTER (EUROFUNG)"/>
    <property type="match status" value="1"/>
</dbReference>
<evidence type="ECO:0000256" key="8">
    <source>
        <dbReference type="RuleBase" id="RU362010"/>
    </source>
</evidence>
<evidence type="ECO:0000313" key="10">
    <source>
        <dbReference type="Proteomes" id="UP000829194"/>
    </source>
</evidence>
<feature type="transmembrane region" description="Helical" evidence="8">
    <location>
        <begin position="304"/>
        <end position="324"/>
    </location>
</feature>
<keyword evidence="8" id="KW-0406">Ion transport</keyword>
<evidence type="ECO:0000313" key="9">
    <source>
        <dbReference type="EMBL" id="UNP28158.1"/>
    </source>
</evidence>
<dbReference type="Gene3D" id="3.30.460.20">
    <property type="entry name" value="CorA soluble domain-like"/>
    <property type="match status" value="1"/>
</dbReference>
<accession>A0ABY3X6F8</accession>